<organism evidence="10 11">
    <name type="scientific">Phreatobacter cathodiphilus</name>
    <dbReference type="NCBI Taxonomy" id="1868589"/>
    <lineage>
        <taxon>Bacteria</taxon>
        <taxon>Pseudomonadati</taxon>
        <taxon>Pseudomonadota</taxon>
        <taxon>Alphaproteobacteria</taxon>
        <taxon>Hyphomicrobiales</taxon>
        <taxon>Phreatobacteraceae</taxon>
        <taxon>Phreatobacter</taxon>
    </lineage>
</organism>
<feature type="transmembrane region" description="Helical" evidence="8">
    <location>
        <begin position="302"/>
        <end position="321"/>
    </location>
</feature>
<dbReference type="PANTHER" id="PTHR23522:SF10">
    <property type="entry name" value="3-PHENYLPROPIONIC ACID TRANSPORTER-RELATED"/>
    <property type="match status" value="1"/>
</dbReference>
<evidence type="ECO:0000256" key="2">
    <source>
        <dbReference type="ARBA" id="ARBA00022448"/>
    </source>
</evidence>
<dbReference type="InterPro" id="IPR036259">
    <property type="entry name" value="MFS_trans_sf"/>
</dbReference>
<reference evidence="10 11" key="1">
    <citation type="submission" date="2018-03" db="EMBL/GenBank/DDBJ databases">
        <title>Genome sequencing of Phreatobacter sp.</title>
        <authorList>
            <person name="Kim S.-J."/>
            <person name="Heo J."/>
            <person name="Kwon S.-W."/>
        </authorList>
    </citation>
    <scope>NUCLEOTIDE SEQUENCE [LARGE SCALE GENOMIC DNA]</scope>
    <source>
        <strain evidence="10 11">S-12</strain>
    </source>
</reference>
<evidence type="ECO:0000256" key="1">
    <source>
        <dbReference type="ARBA" id="ARBA00004429"/>
    </source>
</evidence>
<dbReference type="GO" id="GO:0005886">
    <property type="term" value="C:plasma membrane"/>
    <property type="evidence" value="ECO:0007669"/>
    <property type="project" value="UniProtKB-SubCell"/>
</dbReference>
<keyword evidence="3" id="KW-1003">Cell membrane</keyword>
<feature type="transmembrane region" description="Helical" evidence="8">
    <location>
        <begin position="78"/>
        <end position="97"/>
    </location>
</feature>
<feature type="transmembrane region" description="Helical" evidence="8">
    <location>
        <begin position="208"/>
        <end position="229"/>
    </location>
</feature>
<keyword evidence="5 8" id="KW-0812">Transmembrane</keyword>
<dbReference type="InterPro" id="IPR024989">
    <property type="entry name" value="MFS_assoc_dom"/>
</dbReference>
<gene>
    <name evidence="10" type="ORF">C6569_05930</name>
</gene>
<feature type="transmembrane region" description="Helical" evidence="8">
    <location>
        <begin position="103"/>
        <end position="124"/>
    </location>
</feature>
<dbReference type="GO" id="GO:0015528">
    <property type="term" value="F:lactose:proton symporter activity"/>
    <property type="evidence" value="ECO:0007669"/>
    <property type="project" value="TreeGrafter"/>
</dbReference>
<sequence length="400" mass="42371">MVRDLSAKSDDSKRFASRLALFYAALFIGFGLHQPFFPVWLKAKGLADGQIGMVLAGGQLIRLIATPVVTYLADKAGILSYAIVICCFATAVAFIGVGLADSFVMILVGVVITGLVWSPLVPLVDAYGLAGVAKRTLDYGRIRVWGSVAFMAANIAGGIILTLIAPQWIVWMIWASMIPLVVASVMLVHDRRDRSVAPSGPGFFNQRFVLIMIAAALLQASHAVYYGFASIHWKALGYSGFTVGMLWAVAVLAEIAMFWLATRFTRDWRPTTFLLIGGAGGLLRWVLMALDPPLWINAPLQILHAAGFGLVHLGTMSYLAARLPAHQRASGQGTVSVAIGGAMALATLIAGYLYARVGASAYLAMGSLCAAGLLVTAVARAMPVPRPAVPAQPQSEGVGG</sequence>
<dbReference type="Proteomes" id="UP000237889">
    <property type="component" value="Chromosome"/>
</dbReference>
<dbReference type="InterPro" id="IPR026032">
    <property type="entry name" value="HcaT-like"/>
</dbReference>
<proteinExistence type="predicted"/>
<dbReference type="EMBL" id="CP027668">
    <property type="protein sequence ID" value="AVO44634.1"/>
    <property type="molecule type" value="Genomic_DNA"/>
</dbReference>
<dbReference type="AlphaFoldDB" id="A0A2S0N8Z2"/>
<evidence type="ECO:0000256" key="8">
    <source>
        <dbReference type="SAM" id="Phobius"/>
    </source>
</evidence>
<dbReference type="GO" id="GO:0030395">
    <property type="term" value="F:lactose binding"/>
    <property type="evidence" value="ECO:0007669"/>
    <property type="project" value="TreeGrafter"/>
</dbReference>
<keyword evidence="2" id="KW-0813">Transport</keyword>
<feature type="transmembrane region" description="Helical" evidence="8">
    <location>
        <begin position="53"/>
        <end position="73"/>
    </location>
</feature>
<evidence type="ECO:0000256" key="4">
    <source>
        <dbReference type="ARBA" id="ARBA00022519"/>
    </source>
</evidence>
<evidence type="ECO:0000256" key="3">
    <source>
        <dbReference type="ARBA" id="ARBA00022475"/>
    </source>
</evidence>
<dbReference type="Gene3D" id="1.20.1250.20">
    <property type="entry name" value="MFS general substrate transporter like domains"/>
    <property type="match status" value="2"/>
</dbReference>
<keyword evidence="4" id="KW-0997">Cell inner membrane</keyword>
<feature type="transmembrane region" description="Helical" evidence="8">
    <location>
        <begin position="361"/>
        <end position="379"/>
    </location>
</feature>
<dbReference type="NCBIfam" id="NF037955">
    <property type="entry name" value="mfs"/>
    <property type="match status" value="1"/>
</dbReference>
<dbReference type="RefSeq" id="WP_106747977.1">
    <property type="nucleotide sequence ID" value="NZ_CP027668.1"/>
</dbReference>
<keyword evidence="11" id="KW-1185">Reference proteome</keyword>
<keyword evidence="7 8" id="KW-0472">Membrane</keyword>
<evidence type="ECO:0000259" key="9">
    <source>
        <dbReference type="Pfam" id="PF12832"/>
    </source>
</evidence>
<feature type="transmembrane region" description="Helical" evidence="8">
    <location>
        <begin position="272"/>
        <end position="290"/>
    </location>
</feature>
<feature type="transmembrane region" description="Helical" evidence="8">
    <location>
        <begin position="235"/>
        <end position="260"/>
    </location>
</feature>
<feature type="transmembrane region" description="Helical" evidence="8">
    <location>
        <begin position="144"/>
        <end position="165"/>
    </location>
</feature>
<evidence type="ECO:0000313" key="11">
    <source>
        <dbReference type="Proteomes" id="UP000237889"/>
    </source>
</evidence>
<feature type="transmembrane region" description="Helical" evidence="8">
    <location>
        <begin position="333"/>
        <end position="355"/>
    </location>
</feature>
<feature type="domain" description="Major facilitator superfamily associated" evidence="9">
    <location>
        <begin position="18"/>
        <end position="359"/>
    </location>
</feature>
<comment type="subcellular location">
    <subcellularLocation>
        <location evidence="1">Cell inner membrane</location>
        <topology evidence="1">Multi-pass membrane protein</topology>
    </subcellularLocation>
</comment>
<dbReference type="SUPFAM" id="SSF103473">
    <property type="entry name" value="MFS general substrate transporter"/>
    <property type="match status" value="1"/>
</dbReference>
<name>A0A2S0N8Z2_9HYPH</name>
<evidence type="ECO:0000256" key="7">
    <source>
        <dbReference type="ARBA" id="ARBA00023136"/>
    </source>
</evidence>
<evidence type="ECO:0000313" key="10">
    <source>
        <dbReference type="EMBL" id="AVO44634.1"/>
    </source>
</evidence>
<dbReference type="OrthoDB" id="9150135at2"/>
<evidence type="ECO:0000256" key="6">
    <source>
        <dbReference type="ARBA" id="ARBA00022989"/>
    </source>
</evidence>
<dbReference type="PANTHER" id="PTHR23522">
    <property type="entry name" value="BLL5896 PROTEIN"/>
    <property type="match status" value="1"/>
</dbReference>
<feature type="transmembrane region" description="Helical" evidence="8">
    <location>
        <begin position="20"/>
        <end position="41"/>
    </location>
</feature>
<feature type="transmembrane region" description="Helical" evidence="8">
    <location>
        <begin position="171"/>
        <end position="188"/>
    </location>
</feature>
<evidence type="ECO:0000256" key="5">
    <source>
        <dbReference type="ARBA" id="ARBA00022692"/>
    </source>
</evidence>
<keyword evidence="6 8" id="KW-1133">Transmembrane helix</keyword>
<dbReference type="PIRSF" id="PIRSF004925">
    <property type="entry name" value="HcaT"/>
    <property type="match status" value="1"/>
</dbReference>
<protein>
    <recommendedName>
        <fullName evidence="9">Major facilitator superfamily associated domain-containing protein</fullName>
    </recommendedName>
</protein>
<dbReference type="Pfam" id="PF12832">
    <property type="entry name" value="MFS_1_like"/>
    <property type="match status" value="1"/>
</dbReference>
<dbReference type="KEGG" id="phr:C6569_05930"/>
<accession>A0A2S0N8Z2</accession>